<dbReference type="InterPro" id="IPR002701">
    <property type="entry name" value="CM_II_prokaryot"/>
</dbReference>
<evidence type="ECO:0000313" key="3">
    <source>
        <dbReference type="EMBL" id="GAA1978268.1"/>
    </source>
</evidence>
<reference evidence="3 4" key="1">
    <citation type="journal article" date="2019" name="Int. J. Syst. Evol. Microbiol.">
        <title>The Global Catalogue of Microorganisms (GCM) 10K type strain sequencing project: providing services to taxonomists for standard genome sequencing and annotation.</title>
        <authorList>
            <consortium name="The Broad Institute Genomics Platform"/>
            <consortium name="The Broad Institute Genome Sequencing Center for Infectious Disease"/>
            <person name="Wu L."/>
            <person name="Ma J."/>
        </authorList>
    </citation>
    <scope>NUCLEOTIDE SEQUENCE [LARGE SCALE GENOMIC DNA]</scope>
    <source>
        <strain evidence="3 4">JCM 14545</strain>
    </source>
</reference>
<keyword evidence="1" id="KW-0413">Isomerase</keyword>
<dbReference type="InterPro" id="IPR051331">
    <property type="entry name" value="Chorismate_mutase-related"/>
</dbReference>
<evidence type="ECO:0000256" key="1">
    <source>
        <dbReference type="ARBA" id="ARBA00023235"/>
    </source>
</evidence>
<dbReference type="InterPro" id="IPR036979">
    <property type="entry name" value="CM_dom_sf"/>
</dbReference>
<dbReference type="InterPro" id="IPR036263">
    <property type="entry name" value="Chorismate_II_sf"/>
</dbReference>
<dbReference type="Pfam" id="PF01817">
    <property type="entry name" value="CM_2"/>
    <property type="match status" value="1"/>
</dbReference>
<dbReference type="Gene3D" id="1.20.59.10">
    <property type="entry name" value="Chorismate mutase"/>
    <property type="match status" value="1"/>
</dbReference>
<accession>A0ABN2S0Y0</accession>
<name>A0ABN2S0Y0_9PSEU</name>
<dbReference type="PANTHER" id="PTHR38041:SF1">
    <property type="entry name" value="CHORISMATE MUTASE"/>
    <property type="match status" value="1"/>
</dbReference>
<dbReference type="EMBL" id="BAAANN010000030">
    <property type="protein sequence ID" value="GAA1978268.1"/>
    <property type="molecule type" value="Genomic_DNA"/>
</dbReference>
<sequence>MTATNGTDTRPDLETMRAELDGIDRQLLETLARRIECCVEIGEFKRVHHVRMMQPHRIDFVHRRAAAFAEERGIDTTFIRSLYDLIIAETCRVEDLVIAGSEPEGDD</sequence>
<dbReference type="PANTHER" id="PTHR38041">
    <property type="entry name" value="CHORISMATE MUTASE"/>
    <property type="match status" value="1"/>
</dbReference>
<dbReference type="SUPFAM" id="SSF48600">
    <property type="entry name" value="Chorismate mutase II"/>
    <property type="match status" value="1"/>
</dbReference>
<keyword evidence="4" id="KW-1185">Reference proteome</keyword>
<dbReference type="RefSeq" id="WP_344427092.1">
    <property type="nucleotide sequence ID" value="NZ_BAAANN010000030.1"/>
</dbReference>
<dbReference type="PROSITE" id="PS51168">
    <property type="entry name" value="CHORISMATE_MUT_2"/>
    <property type="match status" value="1"/>
</dbReference>
<organism evidence="3 4">
    <name type="scientific">Amycolatopsis minnesotensis</name>
    <dbReference type="NCBI Taxonomy" id="337894"/>
    <lineage>
        <taxon>Bacteria</taxon>
        <taxon>Bacillati</taxon>
        <taxon>Actinomycetota</taxon>
        <taxon>Actinomycetes</taxon>
        <taxon>Pseudonocardiales</taxon>
        <taxon>Pseudonocardiaceae</taxon>
        <taxon>Amycolatopsis</taxon>
    </lineage>
</organism>
<feature type="domain" description="Chorismate mutase" evidence="2">
    <location>
        <begin position="7"/>
        <end position="98"/>
    </location>
</feature>
<evidence type="ECO:0000259" key="2">
    <source>
        <dbReference type="PROSITE" id="PS51168"/>
    </source>
</evidence>
<comment type="caution">
    <text evidence="3">The sequence shown here is derived from an EMBL/GenBank/DDBJ whole genome shotgun (WGS) entry which is preliminary data.</text>
</comment>
<protein>
    <recommendedName>
        <fullName evidence="2">Chorismate mutase domain-containing protein</fullName>
    </recommendedName>
</protein>
<dbReference type="Proteomes" id="UP001501116">
    <property type="component" value="Unassembled WGS sequence"/>
</dbReference>
<dbReference type="SMART" id="SM00830">
    <property type="entry name" value="CM_2"/>
    <property type="match status" value="1"/>
</dbReference>
<gene>
    <name evidence="3" type="ORF">GCM10009754_62760</name>
</gene>
<proteinExistence type="predicted"/>
<evidence type="ECO:0000313" key="4">
    <source>
        <dbReference type="Proteomes" id="UP001501116"/>
    </source>
</evidence>
<dbReference type="InterPro" id="IPR008241">
    <property type="entry name" value="Isochorismate_pyruvate-lyase"/>
</dbReference>
<dbReference type="NCBIfam" id="TIGR01803">
    <property type="entry name" value="CM-like"/>
    <property type="match status" value="1"/>
</dbReference>